<accession>A0A9N9P5P6</accession>
<dbReference type="InterPro" id="IPR010989">
    <property type="entry name" value="SNARE"/>
</dbReference>
<gene>
    <name evidence="2" type="ORF">AMORRO_LOCUS18256</name>
</gene>
<organism evidence="2 3">
    <name type="scientific">Acaulospora morrowiae</name>
    <dbReference type="NCBI Taxonomy" id="94023"/>
    <lineage>
        <taxon>Eukaryota</taxon>
        <taxon>Fungi</taxon>
        <taxon>Fungi incertae sedis</taxon>
        <taxon>Mucoromycota</taxon>
        <taxon>Glomeromycotina</taxon>
        <taxon>Glomeromycetes</taxon>
        <taxon>Diversisporales</taxon>
        <taxon>Acaulosporaceae</taxon>
        <taxon>Acaulospora</taxon>
    </lineage>
</organism>
<protein>
    <submittedName>
        <fullName evidence="2">1315_t:CDS:1</fullName>
    </submittedName>
</protein>
<evidence type="ECO:0000313" key="3">
    <source>
        <dbReference type="Proteomes" id="UP000789342"/>
    </source>
</evidence>
<dbReference type="Gene3D" id="1.20.58.70">
    <property type="match status" value="1"/>
</dbReference>
<feature type="domain" description="Syntaxin N-terminal" evidence="1">
    <location>
        <begin position="1"/>
        <end position="111"/>
    </location>
</feature>
<evidence type="ECO:0000259" key="1">
    <source>
        <dbReference type="SMART" id="SM00503"/>
    </source>
</evidence>
<evidence type="ECO:0000313" key="2">
    <source>
        <dbReference type="EMBL" id="CAG8792290.1"/>
    </source>
</evidence>
<sequence>VSKIQDMIRQIQENIGRIDDLHARSLGTIKEEEESKQKLEGYTSNTKQLLVQVKDKIRKLESLNLGLPPTSGDLEVRKAQTANLRQKFLETLQSYQNIEYQNRQKFRARMERQYKI</sequence>
<dbReference type="AlphaFoldDB" id="A0A9N9P5P6"/>
<dbReference type="EMBL" id="CAJVPV010062821">
    <property type="protein sequence ID" value="CAG8792290.1"/>
    <property type="molecule type" value="Genomic_DNA"/>
</dbReference>
<dbReference type="Proteomes" id="UP000789342">
    <property type="component" value="Unassembled WGS sequence"/>
</dbReference>
<name>A0A9N9P5P6_9GLOM</name>
<dbReference type="GO" id="GO:0016020">
    <property type="term" value="C:membrane"/>
    <property type="evidence" value="ECO:0007669"/>
    <property type="project" value="InterPro"/>
</dbReference>
<feature type="non-terminal residue" evidence="2">
    <location>
        <position position="116"/>
    </location>
</feature>
<feature type="non-terminal residue" evidence="2">
    <location>
        <position position="1"/>
    </location>
</feature>
<dbReference type="InterPro" id="IPR006011">
    <property type="entry name" value="Syntaxin_N"/>
</dbReference>
<proteinExistence type="predicted"/>
<dbReference type="GO" id="GO:0016192">
    <property type="term" value="P:vesicle-mediated transport"/>
    <property type="evidence" value="ECO:0007669"/>
    <property type="project" value="InterPro"/>
</dbReference>
<keyword evidence="3" id="KW-1185">Reference proteome</keyword>
<dbReference type="SMART" id="SM00503">
    <property type="entry name" value="SynN"/>
    <property type="match status" value="1"/>
</dbReference>
<dbReference type="OrthoDB" id="10255013at2759"/>
<comment type="caution">
    <text evidence="2">The sequence shown here is derived from an EMBL/GenBank/DDBJ whole genome shotgun (WGS) entry which is preliminary data.</text>
</comment>
<dbReference type="SUPFAM" id="SSF47661">
    <property type="entry name" value="t-snare proteins"/>
    <property type="match status" value="1"/>
</dbReference>
<reference evidence="2" key="1">
    <citation type="submission" date="2021-06" db="EMBL/GenBank/DDBJ databases">
        <authorList>
            <person name="Kallberg Y."/>
            <person name="Tangrot J."/>
            <person name="Rosling A."/>
        </authorList>
    </citation>
    <scope>NUCLEOTIDE SEQUENCE</scope>
    <source>
        <strain evidence="2">CL551</strain>
    </source>
</reference>
<dbReference type="Pfam" id="PF00804">
    <property type="entry name" value="Syntaxin"/>
    <property type="match status" value="1"/>
</dbReference>